<feature type="transmembrane region" description="Helical" evidence="1">
    <location>
        <begin position="16"/>
        <end position="38"/>
    </location>
</feature>
<dbReference type="EMBL" id="JAUIZM010000004">
    <property type="protein sequence ID" value="KAK1390579.1"/>
    <property type="molecule type" value="Genomic_DNA"/>
</dbReference>
<reference evidence="2" key="1">
    <citation type="submission" date="2023-02" db="EMBL/GenBank/DDBJ databases">
        <title>Genome of toxic invasive species Heracleum sosnowskyi carries increased number of genes despite the absence of recent whole-genome duplications.</title>
        <authorList>
            <person name="Schelkunov M."/>
            <person name="Shtratnikova V."/>
            <person name="Makarenko M."/>
            <person name="Klepikova A."/>
            <person name="Omelchenko D."/>
            <person name="Novikova G."/>
            <person name="Obukhova E."/>
            <person name="Bogdanov V."/>
            <person name="Penin A."/>
            <person name="Logacheva M."/>
        </authorList>
    </citation>
    <scope>NUCLEOTIDE SEQUENCE</scope>
    <source>
        <strain evidence="2">Hsosn_3</strain>
        <tissue evidence="2">Leaf</tissue>
    </source>
</reference>
<keyword evidence="1" id="KW-1133">Transmembrane helix</keyword>
<evidence type="ECO:0000313" key="3">
    <source>
        <dbReference type="Proteomes" id="UP001237642"/>
    </source>
</evidence>
<dbReference type="Proteomes" id="UP001237642">
    <property type="component" value="Unassembled WGS sequence"/>
</dbReference>
<name>A0AAD8IR41_9APIA</name>
<comment type="caution">
    <text evidence="2">The sequence shown here is derived from an EMBL/GenBank/DDBJ whole genome shotgun (WGS) entry which is preliminary data.</text>
</comment>
<keyword evidence="1" id="KW-0472">Membrane</keyword>
<proteinExistence type="predicted"/>
<organism evidence="2 3">
    <name type="scientific">Heracleum sosnowskyi</name>
    <dbReference type="NCBI Taxonomy" id="360622"/>
    <lineage>
        <taxon>Eukaryota</taxon>
        <taxon>Viridiplantae</taxon>
        <taxon>Streptophyta</taxon>
        <taxon>Embryophyta</taxon>
        <taxon>Tracheophyta</taxon>
        <taxon>Spermatophyta</taxon>
        <taxon>Magnoliopsida</taxon>
        <taxon>eudicotyledons</taxon>
        <taxon>Gunneridae</taxon>
        <taxon>Pentapetalae</taxon>
        <taxon>asterids</taxon>
        <taxon>campanulids</taxon>
        <taxon>Apiales</taxon>
        <taxon>Apiaceae</taxon>
        <taxon>Apioideae</taxon>
        <taxon>apioid superclade</taxon>
        <taxon>Tordylieae</taxon>
        <taxon>Tordyliinae</taxon>
        <taxon>Heracleum</taxon>
    </lineage>
</organism>
<feature type="transmembrane region" description="Helical" evidence="1">
    <location>
        <begin position="89"/>
        <end position="108"/>
    </location>
</feature>
<dbReference type="AlphaFoldDB" id="A0AAD8IR41"/>
<sequence length="168" mass="18997">MRYPHEDDKVLRARGVALWSLSCLYVFSFGLKVSLDYLVDHAFLFHYIARTASGNKVLYTKSVLHLVGFLISVLTIFNSVYNCFSKDPWTTYVVSITSGGLSFIYAVIQGYKSDKKHGLVETKGEERQGRMLKSCTDIPPRGRLVLHEIDEDAENFEVAPREGSQVPN</sequence>
<accession>A0AAD8IR41</accession>
<gene>
    <name evidence="2" type="ORF">POM88_018757</name>
</gene>
<evidence type="ECO:0000256" key="1">
    <source>
        <dbReference type="SAM" id="Phobius"/>
    </source>
</evidence>
<protein>
    <submittedName>
        <fullName evidence="2">Uncharacterized protein</fullName>
    </submittedName>
</protein>
<feature type="transmembrane region" description="Helical" evidence="1">
    <location>
        <begin position="58"/>
        <end position="77"/>
    </location>
</feature>
<reference evidence="2" key="2">
    <citation type="submission" date="2023-05" db="EMBL/GenBank/DDBJ databases">
        <authorList>
            <person name="Schelkunov M.I."/>
        </authorList>
    </citation>
    <scope>NUCLEOTIDE SEQUENCE</scope>
    <source>
        <strain evidence="2">Hsosn_3</strain>
        <tissue evidence="2">Leaf</tissue>
    </source>
</reference>
<keyword evidence="1" id="KW-0812">Transmembrane</keyword>
<evidence type="ECO:0000313" key="2">
    <source>
        <dbReference type="EMBL" id="KAK1390579.1"/>
    </source>
</evidence>
<keyword evidence="3" id="KW-1185">Reference proteome</keyword>